<proteinExistence type="predicted"/>
<evidence type="ECO:0000313" key="3">
    <source>
        <dbReference type="Proteomes" id="UP000028834"/>
    </source>
</evidence>
<feature type="region of interest" description="Disordered" evidence="1">
    <location>
        <begin position="190"/>
        <end position="223"/>
    </location>
</feature>
<evidence type="ECO:0000256" key="1">
    <source>
        <dbReference type="SAM" id="MobiDB-lite"/>
    </source>
</evidence>
<evidence type="ECO:0000313" key="2">
    <source>
        <dbReference type="EMBL" id="KFG62216.1"/>
    </source>
</evidence>
<feature type="compositionally biased region" description="Low complexity" evidence="1">
    <location>
        <begin position="190"/>
        <end position="201"/>
    </location>
</feature>
<accession>A0A086LZZ8</accession>
<dbReference type="Proteomes" id="UP000028834">
    <property type="component" value="Unassembled WGS sequence"/>
</dbReference>
<keyword evidence="2" id="KW-0472">Membrane</keyword>
<sequence>MLGGRCMQFFRSRYVSGICTPAGYPSALLLATVLLRSSDLRLYLARHFRDWTKSGRSKSPSESLDDRRRVVKTPVKQLRFSRLSWTAVTSADAATGSGLPRPSPSSSPILCGYTSLSVVQYPPSRPPATSGPLSTPSPSKLFALSAAVAAAHRESFSCTPPSVSRSLSDSSSSVTPIAFLRRLSSTLRSRSCSSSDLPQRSAAARSTRLAPPRKQESLWGSETWPSSHLVTRIGPRPGSSAGMFAAKNGVADRGHGDAQAREDPPASGDELREARATPGTGGGEGKCERSWGTVPGKRSSRHDARVSASKWGVWSGGVNSRVRSNPARVPSSPHTRPRLAHSLAKGVGEGLSEREEKALFSGGDFSRKASQLARGGLSMQMYGGVTLIPRIVVSPVPGNLSSFSVWCRKATLPRESPGLSPRSKSIEK</sequence>
<name>A0A086LZZ8_TOXGO</name>
<keyword evidence="2" id="KW-0812">Transmembrane</keyword>
<protein>
    <submittedName>
        <fullName evidence="2">Putative transmembrane protein</fullName>
    </submittedName>
</protein>
<organism evidence="2 3">
    <name type="scientific">Toxoplasma gondii RUB</name>
    <dbReference type="NCBI Taxonomy" id="935652"/>
    <lineage>
        <taxon>Eukaryota</taxon>
        <taxon>Sar</taxon>
        <taxon>Alveolata</taxon>
        <taxon>Apicomplexa</taxon>
        <taxon>Conoidasida</taxon>
        <taxon>Coccidia</taxon>
        <taxon>Eucoccidiorida</taxon>
        <taxon>Eimeriorina</taxon>
        <taxon>Sarcocystidae</taxon>
        <taxon>Toxoplasma</taxon>
    </lineage>
</organism>
<reference evidence="2 3" key="1">
    <citation type="submission" date="2014-05" db="EMBL/GenBank/DDBJ databases">
        <authorList>
            <person name="Sibley D."/>
            <person name="Venepally P."/>
            <person name="Karamycheva S."/>
            <person name="Hadjithomas M."/>
            <person name="Khan A."/>
            <person name="Brunk B."/>
            <person name="Roos D."/>
            <person name="Caler E."/>
            <person name="Lorenzi H."/>
        </authorList>
    </citation>
    <scope>NUCLEOTIDE SEQUENCE [LARGE SCALE GENOMIC DNA]</scope>
    <source>
        <strain evidence="2 3">RUB</strain>
    </source>
</reference>
<dbReference type="VEuPathDB" id="ToxoDB:TGRUB_430920"/>
<dbReference type="AlphaFoldDB" id="A0A086LZZ8"/>
<feature type="region of interest" description="Disordered" evidence="1">
    <location>
        <begin position="250"/>
        <end position="338"/>
    </location>
</feature>
<feature type="compositionally biased region" description="Basic and acidic residues" evidence="1">
    <location>
        <begin position="250"/>
        <end position="275"/>
    </location>
</feature>
<gene>
    <name evidence="2" type="ORF">TGRUB_430920</name>
</gene>
<dbReference type="EMBL" id="AFYV02001354">
    <property type="protein sequence ID" value="KFG62216.1"/>
    <property type="molecule type" value="Genomic_DNA"/>
</dbReference>
<comment type="caution">
    <text evidence="2">The sequence shown here is derived from an EMBL/GenBank/DDBJ whole genome shotgun (WGS) entry which is preliminary data.</text>
</comment>